<keyword evidence="1" id="KW-0812">Transmembrane</keyword>
<reference evidence="2 3" key="1">
    <citation type="submission" date="2019-06" db="EMBL/GenBank/DDBJ databases">
        <title>Genomic Encyclopedia of Archaeal and Bacterial Type Strains, Phase II (KMG-II): from individual species to whole genera.</title>
        <authorList>
            <person name="Goeker M."/>
        </authorList>
    </citation>
    <scope>NUCLEOTIDE SEQUENCE [LARGE SCALE GENOMIC DNA]</scope>
    <source>
        <strain evidence="2 3">DSM 18423</strain>
    </source>
</reference>
<accession>A0A543KC26</accession>
<keyword evidence="1" id="KW-0472">Membrane</keyword>
<evidence type="ECO:0000256" key="1">
    <source>
        <dbReference type="SAM" id="Phobius"/>
    </source>
</evidence>
<sequence length="175" mass="20210">MAFLENIFSLIDMRSFSSVWFWIVVALFWSAASQFVLGASFDLITRARRDGLQNMEDLQTLVEIHVRRKLSLMRRAGHWIVGFAAAVLTLVLMLAFAYRLEFAQAVFLLIFPLTLVRLLELRLSFRIERESMQGLQLCRALLRHRFWVQCLGVVTIFATAVWGMLHVLSRSALSM</sequence>
<feature type="transmembrane region" description="Helical" evidence="1">
    <location>
        <begin position="76"/>
        <end position="96"/>
    </location>
</feature>
<feature type="transmembrane region" description="Helical" evidence="1">
    <location>
        <begin position="146"/>
        <end position="165"/>
    </location>
</feature>
<keyword evidence="1" id="KW-1133">Transmembrane helix</keyword>
<gene>
    <name evidence="2" type="ORF">BD293_1236</name>
</gene>
<dbReference type="RefSeq" id="WP_246086229.1">
    <property type="nucleotide sequence ID" value="NZ_JBOFFA010000092.1"/>
</dbReference>
<feature type="transmembrane region" description="Helical" evidence="1">
    <location>
        <begin position="20"/>
        <end position="44"/>
    </location>
</feature>
<proteinExistence type="predicted"/>
<dbReference type="EMBL" id="VFPT01000001">
    <property type="protein sequence ID" value="TQM92625.1"/>
    <property type="molecule type" value="Genomic_DNA"/>
</dbReference>
<evidence type="ECO:0000313" key="3">
    <source>
        <dbReference type="Proteomes" id="UP000320582"/>
    </source>
</evidence>
<dbReference type="AlphaFoldDB" id="A0A543KC26"/>
<name>A0A543KC26_9RHOB</name>
<protein>
    <recommendedName>
        <fullName evidence="4">Component of SufBCD complex</fullName>
    </recommendedName>
</protein>
<dbReference type="Proteomes" id="UP000320582">
    <property type="component" value="Unassembled WGS sequence"/>
</dbReference>
<evidence type="ECO:0000313" key="2">
    <source>
        <dbReference type="EMBL" id="TQM92625.1"/>
    </source>
</evidence>
<keyword evidence="3" id="KW-1185">Reference proteome</keyword>
<feature type="transmembrane region" description="Helical" evidence="1">
    <location>
        <begin position="102"/>
        <end position="125"/>
    </location>
</feature>
<organism evidence="2 3">
    <name type="scientific">Roseinatronobacter monicus</name>
    <dbReference type="NCBI Taxonomy" id="393481"/>
    <lineage>
        <taxon>Bacteria</taxon>
        <taxon>Pseudomonadati</taxon>
        <taxon>Pseudomonadota</taxon>
        <taxon>Alphaproteobacteria</taxon>
        <taxon>Rhodobacterales</taxon>
        <taxon>Paracoccaceae</taxon>
        <taxon>Roseinatronobacter</taxon>
    </lineage>
</organism>
<evidence type="ECO:0008006" key="4">
    <source>
        <dbReference type="Google" id="ProtNLM"/>
    </source>
</evidence>
<comment type="caution">
    <text evidence="2">The sequence shown here is derived from an EMBL/GenBank/DDBJ whole genome shotgun (WGS) entry which is preliminary data.</text>
</comment>